<organism evidence="2 3">
    <name type="scientific">Gordonia asplenii</name>
    <dbReference type="NCBI Taxonomy" id="2725283"/>
    <lineage>
        <taxon>Bacteria</taxon>
        <taxon>Bacillati</taxon>
        <taxon>Actinomycetota</taxon>
        <taxon>Actinomycetes</taxon>
        <taxon>Mycobacteriales</taxon>
        <taxon>Gordoniaceae</taxon>
        <taxon>Gordonia</taxon>
    </lineage>
</organism>
<dbReference type="Proteomes" id="UP000550729">
    <property type="component" value="Unassembled WGS sequence"/>
</dbReference>
<accession>A0A848KT31</accession>
<proteinExistence type="predicted"/>
<gene>
    <name evidence="2" type="ORF">HH308_12870</name>
</gene>
<dbReference type="SUPFAM" id="SSF109854">
    <property type="entry name" value="DinB/YfiT-like putative metalloenzymes"/>
    <property type="match status" value="1"/>
</dbReference>
<dbReference type="InterPro" id="IPR017517">
    <property type="entry name" value="Maleyloyr_isom"/>
</dbReference>
<dbReference type="RefSeq" id="WP_170194600.1">
    <property type="nucleotide sequence ID" value="NZ_JABBNB010000011.1"/>
</dbReference>
<keyword evidence="2" id="KW-0670">Pyruvate</keyword>
<sequence length="253" mass="27540">MDRLAVISAQSQRLADAVADVDPQRRCPTCPDWSAADLLWHIVHVQHFWAEILARNTLSDNDIPDIEASKPQRPPTVGELLALRDAATRRLVEQLAAHDDEQPLWSWWPAEQTVGFTRRMQTYEATMHRIDAELTAGIDVMPIAPDLATGVIDHAVDVMWAWMPDAAVYEARAVVELRAADTGQRWFVEVGQWRAGDSAGARGVRSTGAEATATVTGTVDDLARWAWGRGGEVSVGGDPAAVAAMDAVLAVGM</sequence>
<evidence type="ECO:0000259" key="1">
    <source>
        <dbReference type="Pfam" id="PF11716"/>
    </source>
</evidence>
<evidence type="ECO:0000313" key="2">
    <source>
        <dbReference type="EMBL" id="NMO02104.1"/>
    </source>
</evidence>
<name>A0A848KT31_9ACTN</name>
<evidence type="ECO:0000313" key="3">
    <source>
        <dbReference type="Proteomes" id="UP000550729"/>
    </source>
</evidence>
<dbReference type="InterPro" id="IPR024344">
    <property type="entry name" value="MDMPI_metal-binding"/>
</dbReference>
<feature type="domain" description="Mycothiol-dependent maleylpyruvate isomerase metal-binding" evidence="1">
    <location>
        <begin position="7"/>
        <end position="132"/>
    </location>
</feature>
<dbReference type="GO" id="GO:0016853">
    <property type="term" value="F:isomerase activity"/>
    <property type="evidence" value="ECO:0007669"/>
    <property type="project" value="UniProtKB-KW"/>
</dbReference>
<dbReference type="PANTHER" id="PTHR40758:SF1">
    <property type="entry name" value="CONSERVED PROTEIN"/>
    <property type="match status" value="1"/>
</dbReference>
<dbReference type="GO" id="GO:0046872">
    <property type="term" value="F:metal ion binding"/>
    <property type="evidence" value="ECO:0007669"/>
    <property type="project" value="InterPro"/>
</dbReference>
<dbReference type="GO" id="GO:0005886">
    <property type="term" value="C:plasma membrane"/>
    <property type="evidence" value="ECO:0007669"/>
    <property type="project" value="TreeGrafter"/>
</dbReference>
<dbReference type="InterPro" id="IPR034660">
    <property type="entry name" value="DinB/YfiT-like"/>
</dbReference>
<dbReference type="PANTHER" id="PTHR40758">
    <property type="entry name" value="CONSERVED PROTEIN"/>
    <property type="match status" value="1"/>
</dbReference>
<dbReference type="Pfam" id="PF11716">
    <property type="entry name" value="MDMPI_N"/>
    <property type="match status" value="1"/>
</dbReference>
<keyword evidence="3" id="KW-1185">Reference proteome</keyword>
<dbReference type="NCBIfam" id="TIGR03083">
    <property type="entry name" value="maleylpyruvate isomerase family mycothiol-dependent enzyme"/>
    <property type="match status" value="1"/>
</dbReference>
<dbReference type="Gene3D" id="1.20.120.450">
    <property type="entry name" value="dinb family like domain"/>
    <property type="match status" value="1"/>
</dbReference>
<dbReference type="EMBL" id="JABBNB010000011">
    <property type="protein sequence ID" value="NMO02104.1"/>
    <property type="molecule type" value="Genomic_DNA"/>
</dbReference>
<dbReference type="AlphaFoldDB" id="A0A848KT31"/>
<keyword evidence="2" id="KW-0413">Isomerase</keyword>
<reference evidence="2 3" key="1">
    <citation type="submission" date="2020-04" db="EMBL/GenBank/DDBJ databases">
        <title>Gordonia sp. nov. TBRC 11910.</title>
        <authorList>
            <person name="Suriyachadkun C."/>
        </authorList>
    </citation>
    <scope>NUCLEOTIDE SEQUENCE [LARGE SCALE GENOMIC DNA]</scope>
    <source>
        <strain evidence="2 3">TBRC 11910</strain>
    </source>
</reference>
<comment type="caution">
    <text evidence="2">The sequence shown here is derived from an EMBL/GenBank/DDBJ whole genome shotgun (WGS) entry which is preliminary data.</text>
</comment>
<protein>
    <submittedName>
        <fullName evidence="2">Maleylpyruvate isomerase family mycothiol-dependent enzyme</fullName>
    </submittedName>
</protein>